<organism evidence="2 3">
    <name type="scientific">Sphingobacterium spiritivorum</name>
    <name type="common">Flavobacterium spiritivorum</name>
    <dbReference type="NCBI Taxonomy" id="258"/>
    <lineage>
        <taxon>Bacteria</taxon>
        <taxon>Pseudomonadati</taxon>
        <taxon>Bacteroidota</taxon>
        <taxon>Sphingobacteriia</taxon>
        <taxon>Sphingobacteriales</taxon>
        <taxon>Sphingobacteriaceae</taxon>
        <taxon>Sphingobacterium</taxon>
    </lineage>
</organism>
<reference evidence="2 3" key="1">
    <citation type="submission" date="2018-06" db="EMBL/GenBank/DDBJ databases">
        <authorList>
            <consortium name="Pathogen Informatics"/>
            <person name="Doyle S."/>
        </authorList>
    </citation>
    <scope>NUCLEOTIDE SEQUENCE [LARGE SCALE GENOMIC DNA]</scope>
    <source>
        <strain evidence="2 3">NCTC11388</strain>
    </source>
</reference>
<gene>
    <name evidence="2" type="ORF">NCTC11388_02736</name>
</gene>
<dbReference type="Pfam" id="PF00578">
    <property type="entry name" value="AhpC-TSA"/>
    <property type="match status" value="1"/>
</dbReference>
<dbReference type="CDD" id="cd02966">
    <property type="entry name" value="TlpA_like_family"/>
    <property type="match status" value="1"/>
</dbReference>
<feature type="domain" description="Alkyl hydroperoxide reductase subunit C/ Thiol specific antioxidant" evidence="1">
    <location>
        <begin position="2"/>
        <end position="103"/>
    </location>
</feature>
<sequence>MQGNTYSFRSFAGKTLLLFLTDISCFGNQLSIGMMNSLAEKYQNKEVVVMSLFGSSKKELTQYTETNQINFPVIYDAQQIKEKYNAPGAPFFYIIDKNGYVSYSVYGYTEGREMTLGEELDKVLFNK</sequence>
<dbReference type="EMBL" id="UGYW01000002">
    <property type="protein sequence ID" value="SUJ18092.1"/>
    <property type="molecule type" value="Genomic_DNA"/>
</dbReference>
<dbReference type="GO" id="GO:0016209">
    <property type="term" value="F:antioxidant activity"/>
    <property type="evidence" value="ECO:0007669"/>
    <property type="project" value="InterPro"/>
</dbReference>
<dbReference type="PANTHER" id="PTHR42852:SF17">
    <property type="entry name" value="THIOREDOXIN-LIKE PROTEIN HI_1115"/>
    <property type="match status" value="1"/>
</dbReference>
<name>A0A380CE96_SPHSI</name>
<dbReference type="InterPro" id="IPR050553">
    <property type="entry name" value="Thioredoxin_ResA/DsbE_sf"/>
</dbReference>
<evidence type="ECO:0000313" key="2">
    <source>
        <dbReference type="EMBL" id="SUJ18092.1"/>
    </source>
</evidence>
<accession>A0A380CE96</accession>
<evidence type="ECO:0000259" key="1">
    <source>
        <dbReference type="Pfam" id="PF00578"/>
    </source>
</evidence>
<dbReference type="RefSeq" id="WP_258862253.1">
    <property type="nucleotide sequence ID" value="NZ_UGYW01000002.1"/>
</dbReference>
<dbReference type="AlphaFoldDB" id="A0A380CE96"/>
<dbReference type="PANTHER" id="PTHR42852">
    <property type="entry name" value="THIOL:DISULFIDE INTERCHANGE PROTEIN DSBE"/>
    <property type="match status" value="1"/>
</dbReference>
<dbReference type="InterPro" id="IPR036249">
    <property type="entry name" value="Thioredoxin-like_sf"/>
</dbReference>
<protein>
    <submittedName>
        <fullName evidence="2">Thiol-disulfide oxidoreductase</fullName>
    </submittedName>
</protein>
<dbReference type="Gene3D" id="3.40.30.10">
    <property type="entry name" value="Glutaredoxin"/>
    <property type="match status" value="1"/>
</dbReference>
<evidence type="ECO:0000313" key="3">
    <source>
        <dbReference type="Proteomes" id="UP000254893"/>
    </source>
</evidence>
<dbReference type="Proteomes" id="UP000254893">
    <property type="component" value="Unassembled WGS sequence"/>
</dbReference>
<dbReference type="SUPFAM" id="SSF52833">
    <property type="entry name" value="Thioredoxin-like"/>
    <property type="match status" value="1"/>
</dbReference>
<proteinExistence type="predicted"/>
<dbReference type="InterPro" id="IPR000866">
    <property type="entry name" value="AhpC/TSA"/>
</dbReference>
<dbReference type="GO" id="GO:0016491">
    <property type="term" value="F:oxidoreductase activity"/>
    <property type="evidence" value="ECO:0007669"/>
    <property type="project" value="InterPro"/>
</dbReference>